<gene>
    <name evidence="3" type="ORF">GCM10010151_55730</name>
</gene>
<keyword evidence="4" id="KW-1185">Reference proteome</keyword>
<dbReference type="PANTHER" id="PTHR46797">
    <property type="entry name" value="HTH-TYPE TRANSCRIPTIONAL REGULATOR"/>
    <property type="match status" value="1"/>
</dbReference>
<dbReference type="Gene3D" id="1.10.260.40">
    <property type="entry name" value="lambda repressor-like DNA-binding domains"/>
    <property type="match status" value="1"/>
</dbReference>
<name>A0ABP3GZU5_9ACTN</name>
<feature type="domain" description="HTH cro/C1-type" evidence="2">
    <location>
        <begin position="16"/>
        <end position="65"/>
    </location>
</feature>
<reference evidence="4" key="1">
    <citation type="journal article" date="2019" name="Int. J. Syst. Evol. Microbiol.">
        <title>The Global Catalogue of Microorganisms (GCM) 10K type strain sequencing project: providing services to taxonomists for standard genome sequencing and annotation.</title>
        <authorList>
            <consortium name="The Broad Institute Genomics Platform"/>
            <consortium name="The Broad Institute Genome Sequencing Center for Infectious Disease"/>
            <person name="Wu L."/>
            <person name="Ma J."/>
        </authorList>
    </citation>
    <scope>NUCLEOTIDE SEQUENCE [LARGE SCALE GENOMIC DNA]</scope>
    <source>
        <strain evidence="4">JCM 3146</strain>
    </source>
</reference>
<dbReference type="SMART" id="SM00530">
    <property type="entry name" value="HTH_XRE"/>
    <property type="match status" value="1"/>
</dbReference>
<dbReference type="RefSeq" id="WP_252804120.1">
    <property type="nucleotide sequence ID" value="NZ_BAAABM010000053.1"/>
</dbReference>
<evidence type="ECO:0000259" key="2">
    <source>
        <dbReference type="PROSITE" id="PS50943"/>
    </source>
</evidence>
<dbReference type="PANTHER" id="PTHR46797:SF1">
    <property type="entry name" value="METHYLPHOSPHONATE SYNTHASE"/>
    <property type="match status" value="1"/>
</dbReference>
<dbReference type="InterPro" id="IPR050807">
    <property type="entry name" value="TransReg_Diox_bact_type"/>
</dbReference>
<comment type="caution">
    <text evidence="3">The sequence shown here is derived from an EMBL/GenBank/DDBJ whole genome shotgun (WGS) entry which is preliminary data.</text>
</comment>
<accession>A0ABP3GZU5</accession>
<evidence type="ECO:0000313" key="4">
    <source>
        <dbReference type="Proteomes" id="UP001501822"/>
    </source>
</evidence>
<evidence type="ECO:0000313" key="3">
    <source>
        <dbReference type="EMBL" id="GAA0358883.1"/>
    </source>
</evidence>
<dbReference type="Pfam" id="PF13560">
    <property type="entry name" value="HTH_31"/>
    <property type="match status" value="1"/>
</dbReference>
<dbReference type="InterPro" id="IPR001387">
    <property type="entry name" value="Cro/C1-type_HTH"/>
</dbReference>
<organism evidence="3 4">
    <name type="scientific">Actinoallomurus spadix</name>
    <dbReference type="NCBI Taxonomy" id="79912"/>
    <lineage>
        <taxon>Bacteria</taxon>
        <taxon>Bacillati</taxon>
        <taxon>Actinomycetota</taxon>
        <taxon>Actinomycetes</taxon>
        <taxon>Streptosporangiales</taxon>
        <taxon>Thermomonosporaceae</taxon>
        <taxon>Actinoallomurus</taxon>
    </lineage>
</organism>
<proteinExistence type="predicted"/>
<dbReference type="PROSITE" id="PS50943">
    <property type="entry name" value="HTH_CROC1"/>
    <property type="match status" value="1"/>
</dbReference>
<protein>
    <submittedName>
        <fullName evidence="3">Helix-turn-helix transcriptional regulator</fullName>
    </submittedName>
</protein>
<evidence type="ECO:0000256" key="1">
    <source>
        <dbReference type="ARBA" id="ARBA00023125"/>
    </source>
</evidence>
<dbReference type="Proteomes" id="UP001501822">
    <property type="component" value="Unassembled WGS sequence"/>
</dbReference>
<keyword evidence="1" id="KW-0238">DNA-binding</keyword>
<dbReference type="CDD" id="cd00093">
    <property type="entry name" value="HTH_XRE"/>
    <property type="match status" value="1"/>
</dbReference>
<dbReference type="InterPro" id="IPR043917">
    <property type="entry name" value="DUF5753"/>
</dbReference>
<dbReference type="EMBL" id="BAAABM010000053">
    <property type="protein sequence ID" value="GAA0358883.1"/>
    <property type="molecule type" value="Genomic_DNA"/>
</dbReference>
<dbReference type="Pfam" id="PF19054">
    <property type="entry name" value="DUF5753"/>
    <property type="match status" value="1"/>
</dbReference>
<sequence length="281" mass="31486">MHELRQQVLREFGKRVRFLRSQVGLTGAQLANRAGITQPTVSKIETGQMLPSTEVTERLAEALGVGDDGRNELFALLRRVDTDIANLRQMPAGPVTRQELVSAREHRSTILECFQSAIVPSLLQTAEYARRALRAAPLEDEDVARTVAVRIERQDVLYQPGRRFSFVLTEGALRTCPGSPDVMRAQLAKILDVATLENVSVGVVPWFAAVSTLPLHGFALYDQSAVTVETFSNEFLLEDEHEVAIYRQTFAAFREVGLFGERMRELVSQIAQDYDDWPNRS</sequence>
<dbReference type="InterPro" id="IPR010982">
    <property type="entry name" value="Lambda_DNA-bd_dom_sf"/>
</dbReference>
<dbReference type="SUPFAM" id="SSF47413">
    <property type="entry name" value="lambda repressor-like DNA-binding domains"/>
    <property type="match status" value="1"/>
</dbReference>